<comment type="caution">
    <text evidence="2">The sequence shown here is derived from an EMBL/GenBank/DDBJ whole genome shotgun (WGS) entry which is preliminary data.</text>
</comment>
<organism evidence="2 3">
    <name type="scientific">Nepenthes gracilis</name>
    <name type="common">Slender pitcher plant</name>
    <dbReference type="NCBI Taxonomy" id="150966"/>
    <lineage>
        <taxon>Eukaryota</taxon>
        <taxon>Viridiplantae</taxon>
        <taxon>Streptophyta</taxon>
        <taxon>Embryophyta</taxon>
        <taxon>Tracheophyta</taxon>
        <taxon>Spermatophyta</taxon>
        <taxon>Magnoliopsida</taxon>
        <taxon>eudicotyledons</taxon>
        <taxon>Gunneridae</taxon>
        <taxon>Pentapetalae</taxon>
        <taxon>Caryophyllales</taxon>
        <taxon>Nepenthaceae</taxon>
        <taxon>Nepenthes</taxon>
    </lineage>
</organism>
<reference evidence="2" key="1">
    <citation type="submission" date="2023-05" db="EMBL/GenBank/DDBJ databases">
        <title>Nepenthes gracilis genome sequencing.</title>
        <authorList>
            <person name="Fukushima K."/>
        </authorList>
    </citation>
    <scope>NUCLEOTIDE SEQUENCE</scope>
    <source>
        <strain evidence="2">SING2019-196</strain>
    </source>
</reference>
<evidence type="ECO:0000313" key="2">
    <source>
        <dbReference type="EMBL" id="GMH04824.1"/>
    </source>
</evidence>
<sequence length="94" mass="10566">MTSCLRLVYLIVDWGCCSVVDAPFVGEGLIFESAIFVNRVRILLLELVDFILSSSLILIMWVWSGGEAACIPHRLEFPNDVPIPRWIGGFHFLA</sequence>
<dbReference type="AlphaFoldDB" id="A0AAD3S5S6"/>
<protein>
    <submittedName>
        <fullName evidence="2">Uncharacterized protein</fullName>
    </submittedName>
</protein>
<keyword evidence="1" id="KW-1133">Transmembrane helix</keyword>
<dbReference type="EMBL" id="BSYO01000005">
    <property type="protein sequence ID" value="GMH04824.1"/>
    <property type="molecule type" value="Genomic_DNA"/>
</dbReference>
<accession>A0AAD3S5S6</accession>
<dbReference type="Proteomes" id="UP001279734">
    <property type="component" value="Unassembled WGS sequence"/>
</dbReference>
<evidence type="ECO:0000313" key="3">
    <source>
        <dbReference type="Proteomes" id="UP001279734"/>
    </source>
</evidence>
<keyword evidence="1" id="KW-0472">Membrane</keyword>
<gene>
    <name evidence="2" type="ORF">Nepgr_006664</name>
</gene>
<keyword evidence="3" id="KW-1185">Reference proteome</keyword>
<keyword evidence="1" id="KW-0812">Transmembrane</keyword>
<evidence type="ECO:0000256" key="1">
    <source>
        <dbReference type="SAM" id="Phobius"/>
    </source>
</evidence>
<name>A0AAD3S5S6_NEPGR</name>
<proteinExistence type="predicted"/>
<feature type="transmembrane region" description="Helical" evidence="1">
    <location>
        <begin position="42"/>
        <end position="63"/>
    </location>
</feature>